<dbReference type="InterPro" id="IPR036612">
    <property type="entry name" value="KH_dom_type_1_sf"/>
</dbReference>
<keyword evidence="4" id="KW-1185">Reference proteome</keyword>
<proteinExistence type="predicted"/>
<name>A0ABM3FQ83_NEOLC</name>
<feature type="compositionally biased region" description="Acidic residues" evidence="2">
    <location>
        <begin position="1"/>
        <end position="11"/>
    </location>
</feature>
<feature type="compositionally biased region" description="Gly residues" evidence="2">
    <location>
        <begin position="32"/>
        <end position="48"/>
    </location>
</feature>
<dbReference type="InterPro" id="IPR055256">
    <property type="entry name" value="KH_1_KHDC4/BBP-like"/>
</dbReference>
<feature type="region of interest" description="Disordered" evidence="2">
    <location>
        <begin position="1"/>
        <end position="20"/>
    </location>
</feature>
<keyword evidence="1" id="KW-0694">RNA-binding</keyword>
<dbReference type="RefSeq" id="XP_046590183.1">
    <property type="nucleotide sequence ID" value="XM_046734227.1"/>
</dbReference>
<dbReference type="Pfam" id="PF22675">
    <property type="entry name" value="KH-I_KHDC4-BBP"/>
    <property type="match status" value="1"/>
</dbReference>
<accession>A0ABM3FQ83</accession>
<evidence type="ECO:0000256" key="1">
    <source>
        <dbReference type="ARBA" id="ARBA00022884"/>
    </source>
</evidence>
<gene>
    <name evidence="5" type="primary">LOC107223798</name>
</gene>
<organism evidence="4 5">
    <name type="scientific">Neodiprion lecontei</name>
    <name type="common">Redheaded pine sawfly</name>
    <dbReference type="NCBI Taxonomy" id="441921"/>
    <lineage>
        <taxon>Eukaryota</taxon>
        <taxon>Metazoa</taxon>
        <taxon>Ecdysozoa</taxon>
        <taxon>Arthropoda</taxon>
        <taxon>Hexapoda</taxon>
        <taxon>Insecta</taxon>
        <taxon>Pterygota</taxon>
        <taxon>Neoptera</taxon>
        <taxon>Endopterygota</taxon>
        <taxon>Hymenoptera</taxon>
        <taxon>Tenthredinoidea</taxon>
        <taxon>Diprionidae</taxon>
        <taxon>Diprioninae</taxon>
        <taxon>Neodiprion</taxon>
    </lineage>
</organism>
<dbReference type="InterPro" id="IPR045071">
    <property type="entry name" value="BBP-like"/>
</dbReference>
<dbReference type="SMART" id="SM00322">
    <property type="entry name" value="KH"/>
    <property type="match status" value="1"/>
</dbReference>
<dbReference type="InterPro" id="IPR004087">
    <property type="entry name" value="KH_dom"/>
</dbReference>
<feature type="domain" description="K Homology" evidence="3">
    <location>
        <begin position="63"/>
        <end position="135"/>
    </location>
</feature>
<protein>
    <submittedName>
        <fullName evidence="5">KH domain-containing, RNA-binding, signal transduction-associated protein 3 isoform X6</fullName>
    </submittedName>
</protein>
<feature type="region of interest" description="Disordered" evidence="2">
    <location>
        <begin position="27"/>
        <end position="53"/>
    </location>
</feature>
<feature type="region of interest" description="Disordered" evidence="2">
    <location>
        <begin position="136"/>
        <end position="221"/>
    </location>
</feature>
<sequence length="358" mass="37776">MKMDLGEEETEIGGTQHGHHPHYTTYAKHDSNGGGRGGVRGGGGGGGEGGERRMVDITRDKPIKVSVRVQVPVRDHPKFNFVGKLLGPKGNSLKRLQEDTMCKMAVLGRGSMKDRQKDYNDDIRQEQMWEMQILSTQGREGSQAAEAPSSPELSSDAANSPTAATTAASIEGQDSTPRPTPSPPNPATLKTQGTVLQTVTSTLGGRKRPLLPGGRPTMSPTKRTVMSLLARARAAQNKEPLPPPPSIVGAAHPAHPTHPQPPAPLIQAALQLPAGALQPGTQAPVGPQVSQLQLAAAQAASPHTTASQRQSILPPHTQHQVIPPAIHGLLHAHFRRAAAGATVVPILREDFMAGVNLV</sequence>
<feature type="compositionally biased region" description="Low complexity" evidence="2">
    <location>
        <begin position="142"/>
        <end position="169"/>
    </location>
</feature>
<evidence type="ECO:0000256" key="2">
    <source>
        <dbReference type="SAM" id="MobiDB-lite"/>
    </source>
</evidence>
<evidence type="ECO:0000313" key="4">
    <source>
        <dbReference type="Proteomes" id="UP000829291"/>
    </source>
</evidence>
<dbReference type="GeneID" id="107223798"/>
<dbReference type="PANTHER" id="PTHR11208:SF140">
    <property type="entry name" value="GH05812P-RELATED"/>
    <property type="match status" value="1"/>
</dbReference>
<feature type="compositionally biased region" description="Polar residues" evidence="2">
    <location>
        <begin position="188"/>
        <end position="202"/>
    </location>
</feature>
<dbReference type="Proteomes" id="UP000829291">
    <property type="component" value="Chromosome 3"/>
</dbReference>
<dbReference type="Gene3D" id="3.30.1370.10">
    <property type="entry name" value="K Homology domain, type 1"/>
    <property type="match status" value="1"/>
</dbReference>
<reference evidence="5" key="1">
    <citation type="submission" date="2025-08" db="UniProtKB">
        <authorList>
            <consortium name="RefSeq"/>
        </authorList>
    </citation>
    <scope>IDENTIFICATION</scope>
    <source>
        <tissue evidence="5">Thorax and Abdomen</tissue>
    </source>
</reference>
<dbReference type="SUPFAM" id="SSF54791">
    <property type="entry name" value="Eukaryotic type KH-domain (KH-domain type I)"/>
    <property type="match status" value="1"/>
</dbReference>
<evidence type="ECO:0000313" key="5">
    <source>
        <dbReference type="RefSeq" id="XP_046590183.1"/>
    </source>
</evidence>
<evidence type="ECO:0000259" key="3">
    <source>
        <dbReference type="SMART" id="SM00322"/>
    </source>
</evidence>
<dbReference type="PANTHER" id="PTHR11208">
    <property type="entry name" value="RNA-BINDING PROTEIN RELATED"/>
    <property type="match status" value="1"/>
</dbReference>